<dbReference type="SMART" id="SM00100">
    <property type="entry name" value="cNMP"/>
    <property type="match status" value="1"/>
</dbReference>
<dbReference type="InterPro" id="IPR004358">
    <property type="entry name" value="Sig_transdc_His_kin-like_C"/>
</dbReference>
<dbReference type="Pfam" id="PF00027">
    <property type="entry name" value="cNMP_binding"/>
    <property type="match status" value="1"/>
</dbReference>
<dbReference type="SUPFAM" id="SSF51206">
    <property type="entry name" value="cAMP-binding domain-like"/>
    <property type="match status" value="1"/>
</dbReference>
<dbReference type="eggNOG" id="COG4191">
    <property type="taxonomic scope" value="Bacteria"/>
</dbReference>
<dbReference type="CDD" id="cd00038">
    <property type="entry name" value="CAP_ED"/>
    <property type="match status" value="1"/>
</dbReference>
<dbReference type="PROSITE" id="PS50042">
    <property type="entry name" value="CNMP_BINDING_3"/>
    <property type="match status" value="1"/>
</dbReference>
<dbReference type="RefSeq" id="WP_002694558.1">
    <property type="nucleotide sequence ID" value="NZ_AAWS01000005.1"/>
</dbReference>
<dbReference type="PROSITE" id="PS50109">
    <property type="entry name" value="HIS_KIN"/>
    <property type="match status" value="1"/>
</dbReference>
<comment type="caution">
    <text evidence="5">The sequence shown here is derived from an EMBL/GenBank/DDBJ whole genome shotgun (WGS) entry which is preliminary data.</text>
</comment>
<dbReference type="EMBL" id="AAWS01000005">
    <property type="protein sequence ID" value="EAY30847.1"/>
    <property type="molecule type" value="Genomic_DNA"/>
</dbReference>
<keyword evidence="5" id="KW-0418">Kinase</keyword>
<evidence type="ECO:0000313" key="6">
    <source>
        <dbReference type="Proteomes" id="UP000004095"/>
    </source>
</evidence>
<dbReference type="InterPro" id="IPR014710">
    <property type="entry name" value="RmlC-like_jellyroll"/>
</dbReference>
<dbReference type="SMART" id="SM00387">
    <property type="entry name" value="HATPase_c"/>
    <property type="match status" value="1"/>
</dbReference>
<dbReference type="EC" id="2.7.13.3" evidence="2"/>
<dbReference type="OrthoDB" id="9806995at2"/>
<dbReference type="Proteomes" id="UP000004095">
    <property type="component" value="Unassembled WGS sequence"/>
</dbReference>
<dbReference type="InterPro" id="IPR005467">
    <property type="entry name" value="His_kinase_dom"/>
</dbReference>
<dbReference type="InterPro" id="IPR000595">
    <property type="entry name" value="cNMP-bd_dom"/>
</dbReference>
<dbReference type="InterPro" id="IPR003594">
    <property type="entry name" value="HATPase_dom"/>
</dbReference>
<dbReference type="PRINTS" id="PR00344">
    <property type="entry name" value="BCTRLSENSOR"/>
</dbReference>
<dbReference type="SUPFAM" id="SSF55874">
    <property type="entry name" value="ATPase domain of HSP90 chaperone/DNA topoisomerase II/histidine kinase"/>
    <property type="match status" value="1"/>
</dbReference>
<dbReference type="InterPro" id="IPR036890">
    <property type="entry name" value="HATPase_C_sf"/>
</dbReference>
<evidence type="ECO:0000256" key="2">
    <source>
        <dbReference type="ARBA" id="ARBA00012438"/>
    </source>
</evidence>
<dbReference type="Gene3D" id="1.10.287.130">
    <property type="match status" value="1"/>
</dbReference>
<sequence length="465" mass="52115">MSKVISVADLSQLATFAHIPDHQLQWLIDHSTVVELPDGGEFFKKGDPIEHTHFILEGKISFRAEQAGQFREVAQASKGEVSGILPFSRGTTANGFGITSKNTTIMSLPKEFFKEMIRDHYELTEMLVHTMTNRVRSFTKQQEQNGRMIALGKISAGLAHELNNPASAVVRSAAELKRQLQLQPDNFKKVMCIRMKSAQVDAVNDLLFAKAGAGPRTDMSLMEKTDLEDELTDWLEEHGIDDGSEIAETLAEFNCDIDMLEQMYVHVPDEHFPPVANWIRSVLSTEKLVTEIEEASSRIAKLVTSVKSYTHMDQAPEQQMADVREGIRNTLTILGHKIKKQQIALKENFPKGMPQVKVFVSELNQVWTNLMDNAIDAMPEGGTLEIAADFDDDYLRVYIIDNGTGIPEDVLGKIFDPFFTTKAMGKGSGMGLDMVQRIVRQHQAEIRVESVPGRTQFMVCFSRNI</sequence>
<keyword evidence="6" id="KW-1185">Reference proteome</keyword>
<evidence type="ECO:0000313" key="5">
    <source>
        <dbReference type="EMBL" id="EAY30847.1"/>
    </source>
</evidence>
<accession>A1ZFS3</accession>
<proteinExistence type="predicted"/>
<evidence type="ECO:0000256" key="1">
    <source>
        <dbReference type="ARBA" id="ARBA00000085"/>
    </source>
</evidence>
<organism evidence="5 6">
    <name type="scientific">Microscilla marina ATCC 23134</name>
    <dbReference type="NCBI Taxonomy" id="313606"/>
    <lineage>
        <taxon>Bacteria</taxon>
        <taxon>Pseudomonadati</taxon>
        <taxon>Bacteroidota</taxon>
        <taxon>Cytophagia</taxon>
        <taxon>Cytophagales</taxon>
        <taxon>Microscillaceae</taxon>
        <taxon>Microscilla</taxon>
    </lineage>
</organism>
<dbReference type="Gene3D" id="3.30.565.10">
    <property type="entry name" value="Histidine kinase-like ATPase, C-terminal domain"/>
    <property type="match status" value="1"/>
</dbReference>
<keyword evidence="5" id="KW-0808">Transferase</keyword>
<reference evidence="5 6" key="1">
    <citation type="submission" date="2007-01" db="EMBL/GenBank/DDBJ databases">
        <authorList>
            <person name="Haygood M."/>
            <person name="Podell S."/>
            <person name="Anderson C."/>
            <person name="Hopkinson B."/>
            <person name="Roe K."/>
            <person name="Barbeau K."/>
            <person name="Gaasterland T."/>
            <person name="Ferriera S."/>
            <person name="Johnson J."/>
            <person name="Kravitz S."/>
            <person name="Beeson K."/>
            <person name="Sutton G."/>
            <person name="Rogers Y.-H."/>
            <person name="Friedman R."/>
            <person name="Frazier M."/>
            <person name="Venter J.C."/>
        </authorList>
    </citation>
    <scope>NUCLEOTIDE SEQUENCE [LARGE SCALE GENOMIC DNA]</scope>
    <source>
        <strain evidence="5 6">ATCC 23134</strain>
    </source>
</reference>
<gene>
    <name evidence="5" type="ORF">M23134_01171</name>
</gene>
<dbReference type="AlphaFoldDB" id="A1ZFS3"/>
<dbReference type="Gene3D" id="2.60.120.10">
    <property type="entry name" value="Jelly Rolls"/>
    <property type="match status" value="1"/>
</dbReference>
<comment type="catalytic activity">
    <reaction evidence="1">
        <text>ATP + protein L-histidine = ADP + protein N-phospho-L-histidine.</text>
        <dbReference type="EC" id="2.7.13.3"/>
    </reaction>
</comment>
<dbReference type="GO" id="GO:0004673">
    <property type="term" value="F:protein histidine kinase activity"/>
    <property type="evidence" value="ECO:0007669"/>
    <property type="project" value="UniProtKB-EC"/>
</dbReference>
<dbReference type="PANTHER" id="PTHR43065:SF48">
    <property type="entry name" value="HISTIDINE KINASE"/>
    <property type="match status" value="1"/>
</dbReference>
<feature type="domain" description="Cyclic nucleotide-binding" evidence="3">
    <location>
        <begin position="15"/>
        <end position="134"/>
    </location>
</feature>
<feature type="domain" description="Histidine kinase" evidence="4">
    <location>
        <begin position="286"/>
        <end position="465"/>
    </location>
</feature>
<dbReference type="PANTHER" id="PTHR43065">
    <property type="entry name" value="SENSOR HISTIDINE KINASE"/>
    <property type="match status" value="1"/>
</dbReference>
<dbReference type="InterPro" id="IPR018490">
    <property type="entry name" value="cNMP-bd_dom_sf"/>
</dbReference>
<evidence type="ECO:0000259" key="3">
    <source>
        <dbReference type="PROSITE" id="PS50042"/>
    </source>
</evidence>
<dbReference type="Pfam" id="PF02518">
    <property type="entry name" value="HATPase_c"/>
    <property type="match status" value="1"/>
</dbReference>
<protein>
    <recommendedName>
        <fullName evidence="2">histidine kinase</fullName>
        <ecNumber evidence="2">2.7.13.3</ecNumber>
    </recommendedName>
</protein>
<name>A1ZFS3_MICM2</name>
<evidence type="ECO:0000259" key="4">
    <source>
        <dbReference type="PROSITE" id="PS50109"/>
    </source>
</evidence>